<keyword evidence="2" id="KW-0732">Signal</keyword>
<feature type="compositionally biased region" description="Polar residues" evidence="1">
    <location>
        <begin position="126"/>
        <end position="135"/>
    </location>
</feature>
<dbReference type="Proteomes" id="UP000639338">
    <property type="component" value="Unassembled WGS sequence"/>
</dbReference>
<gene>
    <name evidence="3" type="ORF">HCN44_000925</name>
</gene>
<organism evidence="3 4">
    <name type="scientific">Aphidius gifuensis</name>
    <name type="common">Parasitoid wasp</name>
    <dbReference type="NCBI Taxonomy" id="684658"/>
    <lineage>
        <taxon>Eukaryota</taxon>
        <taxon>Metazoa</taxon>
        <taxon>Ecdysozoa</taxon>
        <taxon>Arthropoda</taxon>
        <taxon>Hexapoda</taxon>
        <taxon>Insecta</taxon>
        <taxon>Pterygota</taxon>
        <taxon>Neoptera</taxon>
        <taxon>Endopterygota</taxon>
        <taxon>Hymenoptera</taxon>
        <taxon>Apocrita</taxon>
        <taxon>Ichneumonoidea</taxon>
        <taxon>Braconidae</taxon>
        <taxon>Aphidiinae</taxon>
        <taxon>Aphidius</taxon>
    </lineage>
</organism>
<comment type="caution">
    <text evidence="3">The sequence shown here is derived from an EMBL/GenBank/DDBJ whole genome shotgun (WGS) entry which is preliminary data.</text>
</comment>
<feature type="chain" id="PRO_5032762034" description="Venom protein" evidence="2">
    <location>
        <begin position="22"/>
        <end position="252"/>
    </location>
</feature>
<evidence type="ECO:0000256" key="1">
    <source>
        <dbReference type="SAM" id="MobiDB-lite"/>
    </source>
</evidence>
<name>A0A835CLL0_APHGI</name>
<feature type="region of interest" description="Disordered" evidence="1">
    <location>
        <begin position="116"/>
        <end position="146"/>
    </location>
</feature>
<proteinExistence type="predicted"/>
<accession>A0A835CLL0</accession>
<dbReference type="AlphaFoldDB" id="A0A835CLL0"/>
<reference evidence="3 4" key="1">
    <citation type="submission" date="2020-08" db="EMBL/GenBank/DDBJ databases">
        <title>Aphidius gifuensis genome sequencing and assembly.</title>
        <authorList>
            <person name="Du Z."/>
        </authorList>
    </citation>
    <scope>NUCLEOTIDE SEQUENCE [LARGE SCALE GENOMIC DNA]</scope>
    <source>
        <strain evidence="3">YNYX2018</strain>
        <tissue evidence="3">Adults</tissue>
    </source>
</reference>
<dbReference type="OrthoDB" id="6616542at2759"/>
<dbReference type="EMBL" id="JACMRX010000005">
    <property type="protein sequence ID" value="KAF7988352.1"/>
    <property type="molecule type" value="Genomic_DNA"/>
</dbReference>
<protein>
    <recommendedName>
        <fullName evidence="5">Venom protein</fullName>
    </recommendedName>
</protein>
<evidence type="ECO:0000313" key="4">
    <source>
        <dbReference type="Proteomes" id="UP000639338"/>
    </source>
</evidence>
<keyword evidence="4" id="KW-1185">Reference proteome</keyword>
<evidence type="ECO:0000256" key="2">
    <source>
        <dbReference type="SAM" id="SignalP"/>
    </source>
</evidence>
<feature type="signal peptide" evidence="2">
    <location>
        <begin position="1"/>
        <end position="21"/>
    </location>
</feature>
<evidence type="ECO:0008006" key="5">
    <source>
        <dbReference type="Google" id="ProtNLM"/>
    </source>
</evidence>
<evidence type="ECO:0000313" key="3">
    <source>
        <dbReference type="EMBL" id="KAF7988352.1"/>
    </source>
</evidence>
<sequence length="252" mass="27998">MLFKICLFIMILHILSHQVSSRPTEESTKLTLNTPKEILDSNNIKPVSDKPTKWERAMDRLGQVVDALRIGRGRLVNFAMMARNVITERAEEIASDASNKVIAVIAAREAREYARNASKTKKRSPELSTTISTPVHTGPLDDFLPPKTRETVRLENENGQSLLEVRKNKPIEGIFENFLKPKPLVDRISDDEKYGNSGDKFIGVGRALVNGFEGLSNIINKIIDLPARAVKNSSRNLTSALNQVGGKLIGLE</sequence>